<dbReference type="RefSeq" id="WP_216093653.1">
    <property type="nucleotide sequence ID" value="NZ_FNBU01000014.1"/>
</dbReference>
<dbReference type="Pfam" id="PF08461">
    <property type="entry name" value="WHD_RNase_R"/>
    <property type="match status" value="1"/>
</dbReference>
<dbReference type="InterPro" id="IPR013656">
    <property type="entry name" value="PAS_4"/>
</dbReference>
<dbReference type="InterPro" id="IPR013668">
    <property type="entry name" value="RNase_R_HTH_12"/>
</dbReference>
<dbReference type="InterPro" id="IPR035965">
    <property type="entry name" value="PAS-like_dom_sf"/>
</dbReference>
<dbReference type="Proteomes" id="UP000243333">
    <property type="component" value="Unassembled WGS sequence"/>
</dbReference>
<feature type="domain" description="Sigma-54 factor interaction" evidence="3">
    <location>
        <begin position="344"/>
        <end position="412"/>
    </location>
</feature>
<dbReference type="EMBL" id="FNBU01000014">
    <property type="protein sequence ID" value="SDF53458.1"/>
    <property type="molecule type" value="Genomic_DNA"/>
</dbReference>
<dbReference type="PANTHER" id="PTHR32071:SF57">
    <property type="entry name" value="C4-DICARBOXYLATE TRANSPORT TRANSCRIPTIONAL REGULATORY PROTEIN DCTD"/>
    <property type="match status" value="1"/>
</dbReference>
<evidence type="ECO:0000313" key="4">
    <source>
        <dbReference type="EMBL" id="SDF53458.1"/>
    </source>
</evidence>
<dbReference type="SUPFAM" id="SSF55785">
    <property type="entry name" value="PYP-like sensor domain (PAS domain)"/>
    <property type="match status" value="1"/>
</dbReference>
<evidence type="ECO:0000259" key="3">
    <source>
        <dbReference type="PROSITE" id="PS50045"/>
    </source>
</evidence>
<name>A0A1G7LV54_9FIRM</name>
<keyword evidence="1" id="KW-0547">Nucleotide-binding</keyword>
<evidence type="ECO:0000256" key="2">
    <source>
        <dbReference type="ARBA" id="ARBA00022840"/>
    </source>
</evidence>
<dbReference type="AlphaFoldDB" id="A0A1G7LV54"/>
<dbReference type="PROSITE" id="PS50045">
    <property type="entry name" value="SIGMA54_INTERACT_4"/>
    <property type="match status" value="1"/>
</dbReference>
<reference evidence="5" key="1">
    <citation type="submission" date="2016-10" db="EMBL/GenBank/DDBJ databases">
        <authorList>
            <person name="Varghese N."/>
            <person name="Submissions S."/>
        </authorList>
    </citation>
    <scope>NUCLEOTIDE SEQUENCE [LARGE SCALE GENOMIC DNA]</scope>
    <source>
        <strain evidence="5">DSM 23256</strain>
    </source>
</reference>
<dbReference type="Pfam" id="PF08448">
    <property type="entry name" value="PAS_4"/>
    <property type="match status" value="1"/>
</dbReference>
<dbReference type="InterPro" id="IPR002078">
    <property type="entry name" value="Sigma_54_int"/>
</dbReference>
<proteinExistence type="predicted"/>
<dbReference type="SUPFAM" id="SSF52540">
    <property type="entry name" value="P-loop containing nucleoside triphosphate hydrolases"/>
    <property type="match status" value="1"/>
</dbReference>
<dbReference type="STRING" id="1123285.SAMN05660235_01903"/>
<gene>
    <name evidence="4" type="ORF">SAMN05660235_01903</name>
</gene>
<dbReference type="Pfam" id="PF00158">
    <property type="entry name" value="Sigma54_activat"/>
    <property type="match status" value="1"/>
</dbReference>
<dbReference type="GO" id="GO:0006355">
    <property type="term" value="P:regulation of DNA-templated transcription"/>
    <property type="evidence" value="ECO:0007669"/>
    <property type="project" value="InterPro"/>
</dbReference>
<dbReference type="GO" id="GO:0005524">
    <property type="term" value="F:ATP binding"/>
    <property type="evidence" value="ECO:0007669"/>
    <property type="project" value="UniProtKB-KW"/>
</dbReference>
<protein>
    <submittedName>
        <fullName evidence="4">Ribonuclease R winged-helix domain-containing protein</fullName>
    </submittedName>
</protein>
<evidence type="ECO:0000313" key="5">
    <source>
        <dbReference type="Proteomes" id="UP000243333"/>
    </source>
</evidence>
<dbReference type="Gene3D" id="3.40.50.300">
    <property type="entry name" value="P-loop containing nucleotide triphosphate hydrolases"/>
    <property type="match status" value="1"/>
</dbReference>
<dbReference type="Gene3D" id="3.30.450.20">
    <property type="entry name" value="PAS domain"/>
    <property type="match status" value="1"/>
</dbReference>
<organism evidence="4 5">
    <name type="scientific">Sporolituus thermophilus DSM 23256</name>
    <dbReference type="NCBI Taxonomy" id="1123285"/>
    <lineage>
        <taxon>Bacteria</taxon>
        <taxon>Bacillati</taxon>
        <taxon>Bacillota</taxon>
        <taxon>Negativicutes</taxon>
        <taxon>Selenomonadales</taxon>
        <taxon>Sporomusaceae</taxon>
        <taxon>Sporolituus</taxon>
    </lineage>
</organism>
<sequence length="510" mass="54850">MTACIAVFALGETTAKSIAGQLAGFFASDNVIIQSYCLERPQALPTAPVKADVAVISSSAVLPLAAPHIHPATRTLVARRSLGVAALDALLALPNGTKVLVCHKYPAGCRELAASIRELGMSHIECYSLYDDDHELCKTITTAVVAGDRDGLPPWIKKVIDIGSREVELASLVEIAHIINYPLDNSGLLTLRYSREIVRRTERLKQAVKHIETLHNQIRTVLNTVEDALIAIDNNGNIRVLNDVARRLATGGDDSPTGKWLLDVFPGLRGCLSSQYELIAGKNLVQMAGKTYHVTVSPVKDSGGMIDGCVVALRDVTDVIRMESEVRSALKARGHLARYTFDDILGISPAIRATIQTARKLAASDLNVLILGENGTGKELFAHSIHNASGRAGGPFVAANCAALPASLIESEPSRLPVNLDRQELPLYFALLDILREAKTLGCALGRGQLAGRMAERGFFLSEQAIRRRLEHLKAAGLLASGRGRQATRITPAGEELWAVLRTEIGLKTG</sequence>
<dbReference type="CDD" id="cd00009">
    <property type="entry name" value="AAA"/>
    <property type="match status" value="1"/>
</dbReference>
<evidence type="ECO:0000256" key="1">
    <source>
        <dbReference type="ARBA" id="ARBA00022741"/>
    </source>
</evidence>
<dbReference type="PANTHER" id="PTHR32071">
    <property type="entry name" value="TRANSCRIPTIONAL REGULATORY PROTEIN"/>
    <property type="match status" value="1"/>
</dbReference>
<dbReference type="InterPro" id="IPR027417">
    <property type="entry name" value="P-loop_NTPase"/>
</dbReference>
<keyword evidence="5" id="KW-1185">Reference proteome</keyword>
<accession>A0A1G7LV54</accession>
<keyword evidence="2" id="KW-0067">ATP-binding</keyword>